<reference evidence="1 2" key="1">
    <citation type="submission" date="2019-05" db="EMBL/GenBank/DDBJ databases">
        <title>Another draft genome of Portunus trituberculatus and its Hox gene families provides insights of decapod evolution.</title>
        <authorList>
            <person name="Jeong J.-H."/>
            <person name="Song I."/>
            <person name="Kim S."/>
            <person name="Choi T."/>
            <person name="Kim D."/>
            <person name="Ryu S."/>
            <person name="Kim W."/>
        </authorList>
    </citation>
    <scope>NUCLEOTIDE SEQUENCE [LARGE SCALE GENOMIC DNA]</scope>
    <source>
        <tissue evidence="1">Muscle</tissue>
    </source>
</reference>
<dbReference type="Gene3D" id="3.10.10.10">
    <property type="entry name" value="HIV Type 1 Reverse Transcriptase, subunit A, domain 1"/>
    <property type="match status" value="1"/>
</dbReference>
<proteinExistence type="predicted"/>
<organism evidence="1 2">
    <name type="scientific">Portunus trituberculatus</name>
    <name type="common">Swimming crab</name>
    <name type="synonym">Neptunus trituberculatus</name>
    <dbReference type="NCBI Taxonomy" id="210409"/>
    <lineage>
        <taxon>Eukaryota</taxon>
        <taxon>Metazoa</taxon>
        <taxon>Ecdysozoa</taxon>
        <taxon>Arthropoda</taxon>
        <taxon>Crustacea</taxon>
        <taxon>Multicrustacea</taxon>
        <taxon>Malacostraca</taxon>
        <taxon>Eumalacostraca</taxon>
        <taxon>Eucarida</taxon>
        <taxon>Decapoda</taxon>
        <taxon>Pleocyemata</taxon>
        <taxon>Brachyura</taxon>
        <taxon>Eubrachyura</taxon>
        <taxon>Portunoidea</taxon>
        <taxon>Portunidae</taxon>
        <taxon>Portuninae</taxon>
        <taxon>Portunus</taxon>
    </lineage>
</organism>
<name>A0A5B7GLA9_PORTR</name>
<dbReference type="InterPro" id="IPR043502">
    <property type="entry name" value="DNA/RNA_pol_sf"/>
</dbReference>
<evidence type="ECO:0000313" key="2">
    <source>
        <dbReference type="Proteomes" id="UP000324222"/>
    </source>
</evidence>
<sequence length="122" mass="13401">MGILRASVTVNGRTVEAEFYVVDSPTLEAIMGLDLLSDLGVTIIPATGRVLAVSEEDYLPAIKGYQHRIVLKKEAALTCQKLRRVPLSIREEVSQEIEKLRESGVIEPIEASECINPVIVAR</sequence>
<dbReference type="EMBL" id="VSRR010016861">
    <property type="protein sequence ID" value="MPC59772.1"/>
    <property type="molecule type" value="Genomic_DNA"/>
</dbReference>
<dbReference type="GO" id="GO:0071897">
    <property type="term" value="P:DNA biosynthetic process"/>
    <property type="evidence" value="ECO:0007669"/>
    <property type="project" value="UniProtKB-ARBA"/>
</dbReference>
<dbReference type="AlphaFoldDB" id="A0A5B7GLA9"/>
<dbReference type="Proteomes" id="UP000324222">
    <property type="component" value="Unassembled WGS sequence"/>
</dbReference>
<accession>A0A5B7GLA9</accession>
<evidence type="ECO:0000313" key="1">
    <source>
        <dbReference type="EMBL" id="MPC59772.1"/>
    </source>
</evidence>
<comment type="caution">
    <text evidence="1">The sequence shown here is derived from an EMBL/GenBank/DDBJ whole genome shotgun (WGS) entry which is preliminary data.</text>
</comment>
<dbReference type="SUPFAM" id="SSF56672">
    <property type="entry name" value="DNA/RNA polymerases"/>
    <property type="match status" value="1"/>
</dbReference>
<keyword evidence="2" id="KW-1185">Reference proteome</keyword>
<gene>
    <name evidence="1" type="ORF">E2C01_053800</name>
</gene>
<protein>
    <submittedName>
        <fullName evidence="1">Uncharacterized protein</fullName>
    </submittedName>
</protein>